<organism evidence="4 5">
    <name type="scientific">Salarias fasciatus</name>
    <name type="common">Jewelled blenny</name>
    <name type="synonym">Blennius fasciatus</name>
    <dbReference type="NCBI Taxonomy" id="181472"/>
    <lineage>
        <taxon>Eukaryota</taxon>
        <taxon>Metazoa</taxon>
        <taxon>Chordata</taxon>
        <taxon>Craniata</taxon>
        <taxon>Vertebrata</taxon>
        <taxon>Euteleostomi</taxon>
        <taxon>Actinopterygii</taxon>
        <taxon>Neopterygii</taxon>
        <taxon>Teleostei</taxon>
        <taxon>Neoteleostei</taxon>
        <taxon>Acanthomorphata</taxon>
        <taxon>Ovalentaria</taxon>
        <taxon>Blenniimorphae</taxon>
        <taxon>Blenniiformes</taxon>
        <taxon>Blennioidei</taxon>
        <taxon>Blenniidae</taxon>
        <taxon>Salariinae</taxon>
        <taxon>Salarias</taxon>
    </lineage>
</organism>
<reference evidence="4" key="3">
    <citation type="submission" date="2025-09" db="UniProtKB">
        <authorList>
            <consortium name="Ensembl"/>
        </authorList>
    </citation>
    <scope>IDENTIFICATION</scope>
</reference>
<feature type="compositionally biased region" description="Low complexity" evidence="2">
    <location>
        <begin position="23"/>
        <end position="38"/>
    </location>
</feature>
<evidence type="ECO:0000256" key="2">
    <source>
        <dbReference type="SAM" id="MobiDB-lite"/>
    </source>
</evidence>
<dbReference type="InterPro" id="IPR026646">
    <property type="entry name" value="GPRIN2-like/GPRIN3"/>
</dbReference>
<proteinExistence type="predicted"/>
<gene>
    <name evidence="4" type="primary">si:dkey-191g9.7</name>
</gene>
<feature type="region of interest" description="Disordered" evidence="2">
    <location>
        <begin position="69"/>
        <end position="146"/>
    </location>
</feature>
<feature type="region of interest" description="Disordered" evidence="2">
    <location>
        <begin position="378"/>
        <end position="421"/>
    </location>
</feature>
<accession>A0A672GYM8</accession>
<evidence type="ECO:0000256" key="1">
    <source>
        <dbReference type="ARBA" id="ARBA00002358"/>
    </source>
</evidence>
<feature type="compositionally biased region" description="Polar residues" evidence="2">
    <location>
        <begin position="384"/>
        <end position="395"/>
    </location>
</feature>
<dbReference type="PANTHER" id="PTHR15718">
    <property type="entry name" value="G PROTEIN-REGULATED INDUCER OF NEURITE OUTGROWTH C-TERMINAL DOMAIN-CONTAINING PROTEIN"/>
    <property type="match status" value="1"/>
</dbReference>
<dbReference type="Ensembl" id="ENSSFAT00005024725.1">
    <property type="protein sequence ID" value="ENSSFAP00005023761.1"/>
    <property type="gene ID" value="ENSSFAG00005012248.1"/>
</dbReference>
<dbReference type="GO" id="GO:0031175">
    <property type="term" value="P:neuron projection development"/>
    <property type="evidence" value="ECO:0007669"/>
    <property type="project" value="TreeGrafter"/>
</dbReference>
<comment type="function">
    <text evidence="1">May be involved in neurite outgrowth.</text>
</comment>
<name>A0A672GYM8_SALFA</name>
<feature type="region of interest" description="Disordered" evidence="2">
    <location>
        <begin position="1"/>
        <end position="38"/>
    </location>
</feature>
<feature type="compositionally biased region" description="Polar residues" evidence="2">
    <location>
        <begin position="78"/>
        <end position="92"/>
    </location>
</feature>
<evidence type="ECO:0000313" key="5">
    <source>
        <dbReference type="Proteomes" id="UP000472267"/>
    </source>
</evidence>
<evidence type="ECO:0000259" key="3">
    <source>
        <dbReference type="Pfam" id="PF15235"/>
    </source>
</evidence>
<reference evidence="4" key="1">
    <citation type="submission" date="2019-06" db="EMBL/GenBank/DDBJ databases">
        <authorList>
            <consortium name="Wellcome Sanger Institute Data Sharing"/>
        </authorList>
    </citation>
    <scope>NUCLEOTIDE SEQUENCE [LARGE SCALE GENOMIC DNA]</scope>
</reference>
<feature type="domain" description="G protein-regulated inducer of neurite outgrowth C-terminal" evidence="3">
    <location>
        <begin position="316"/>
        <end position="417"/>
    </location>
</feature>
<keyword evidence="5" id="KW-1185">Reference proteome</keyword>
<evidence type="ECO:0000313" key="4">
    <source>
        <dbReference type="Ensembl" id="ENSSFAP00005023761.1"/>
    </source>
</evidence>
<sequence>MAEGGRLVSEPSPPGGPGPWECSTSSTQALTSSTLSQSARSYWEEAMSDVCEEPSGTLNAKAVTFGGVTVTAEPAEQPLSQAESAGPSNPSGSPDYPPPGAGNELNAPGAAAPPSLPVHRSHSDTSAPVGPEVEQQAQSPDSAGGRGLHEAYAMLAYKQPLQLQPSGTVSTVCGGDGGDGGAPLPPNICACISPARAAVRVHCPADDPAECDKVLCYGSYVQNASNLEDTFAAYCHPQPIPAPSQLLPRLAGVQLAGGAQRAAVPPPAASHLSLPRLISSVSETGLDAKHLLRCCSLSCTWMGAPPPGPENRSDASAAKTPKSDRDKKHGGASKSPVKEVKWDAEGMTWEVYGASVDPEELGLAIQKHLELQIKETASRAAKLSRQNTSASQQAGSRRKRSRLMGSFPTPGCCSRSTAAVD</sequence>
<dbReference type="AlphaFoldDB" id="A0A672GYM8"/>
<feature type="region of interest" description="Disordered" evidence="2">
    <location>
        <begin position="306"/>
        <end position="339"/>
    </location>
</feature>
<dbReference type="Proteomes" id="UP000472267">
    <property type="component" value="Chromosome 13"/>
</dbReference>
<reference evidence="4" key="2">
    <citation type="submission" date="2025-08" db="UniProtKB">
        <authorList>
            <consortium name="Ensembl"/>
        </authorList>
    </citation>
    <scope>IDENTIFICATION</scope>
</reference>
<dbReference type="PANTHER" id="PTHR15718:SF5">
    <property type="entry name" value="G PROTEIN-REGULATED INDUCER OF NEURITE OUTGROWTH 2"/>
    <property type="match status" value="1"/>
</dbReference>
<dbReference type="OMA" id="KCNWISS"/>
<protein>
    <submittedName>
        <fullName evidence="4">Si:dkey-191g9.7</fullName>
    </submittedName>
</protein>
<dbReference type="InParanoid" id="A0A672GYM8"/>
<dbReference type="InterPro" id="IPR032745">
    <property type="entry name" value="GRIN_C"/>
</dbReference>
<dbReference type="Pfam" id="PF15235">
    <property type="entry name" value="GRIN_C"/>
    <property type="match status" value="1"/>
</dbReference>
<dbReference type="GO" id="GO:0005886">
    <property type="term" value="C:plasma membrane"/>
    <property type="evidence" value="ECO:0007669"/>
    <property type="project" value="TreeGrafter"/>
</dbReference>